<protein>
    <submittedName>
        <fullName evidence="2">SseB family protein</fullName>
    </submittedName>
</protein>
<evidence type="ECO:0000313" key="2">
    <source>
        <dbReference type="EMBL" id="NMC63847.1"/>
    </source>
</evidence>
<evidence type="ECO:0000259" key="1">
    <source>
        <dbReference type="Pfam" id="PF07179"/>
    </source>
</evidence>
<gene>
    <name evidence="2" type="ORF">GYA55_11850</name>
</gene>
<proteinExistence type="predicted"/>
<dbReference type="Proteomes" id="UP000524246">
    <property type="component" value="Unassembled WGS sequence"/>
</dbReference>
<comment type="caution">
    <text evidence="2">The sequence shown here is derived from an EMBL/GenBank/DDBJ whole genome shotgun (WGS) entry which is preliminary data.</text>
</comment>
<dbReference type="AlphaFoldDB" id="A0A7X9FTF8"/>
<dbReference type="Pfam" id="PF07179">
    <property type="entry name" value="SseB"/>
    <property type="match status" value="1"/>
</dbReference>
<name>A0A7X9FTF8_9DELT</name>
<sequence>MENSILYLYLKRVASGDRSYLKRLCQKIADKVVYVPVQDEIDSGDQTGLVKLKVPCVRKPLRKSSVPVFTTPEHFALWCQANGHTTGSVSILCSDLCLALDNGSTVHINPNSDLSVELNNQYKKLIAQAIS</sequence>
<evidence type="ECO:0000313" key="3">
    <source>
        <dbReference type="Proteomes" id="UP000524246"/>
    </source>
</evidence>
<feature type="domain" description="SseB protein N-terminal" evidence="1">
    <location>
        <begin position="17"/>
        <end position="120"/>
    </location>
</feature>
<reference evidence="2 3" key="1">
    <citation type="journal article" date="2020" name="Biotechnol. Biofuels">
        <title>New insights from the biogas microbiome by comprehensive genome-resolved metagenomics of nearly 1600 species originating from multiple anaerobic digesters.</title>
        <authorList>
            <person name="Campanaro S."/>
            <person name="Treu L."/>
            <person name="Rodriguez-R L.M."/>
            <person name="Kovalovszki A."/>
            <person name="Ziels R.M."/>
            <person name="Maus I."/>
            <person name="Zhu X."/>
            <person name="Kougias P.G."/>
            <person name="Basile A."/>
            <person name="Luo G."/>
            <person name="Schluter A."/>
            <person name="Konstantinidis K.T."/>
            <person name="Angelidaki I."/>
        </authorList>
    </citation>
    <scope>NUCLEOTIDE SEQUENCE [LARGE SCALE GENOMIC DNA]</scope>
    <source>
        <strain evidence="2">AS27yjCOA_65</strain>
    </source>
</reference>
<accession>A0A7X9FTF8</accession>
<dbReference type="EMBL" id="JAAZON010000540">
    <property type="protein sequence ID" value="NMC63847.1"/>
    <property type="molecule type" value="Genomic_DNA"/>
</dbReference>
<dbReference type="InterPro" id="IPR009839">
    <property type="entry name" value="SseB_N"/>
</dbReference>
<organism evidence="2 3">
    <name type="scientific">SAR324 cluster bacterium</name>
    <dbReference type="NCBI Taxonomy" id="2024889"/>
    <lineage>
        <taxon>Bacteria</taxon>
        <taxon>Deltaproteobacteria</taxon>
        <taxon>SAR324 cluster</taxon>
    </lineage>
</organism>